<name>A0A370TBB0_9HELO</name>
<comment type="caution">
    <text evidence="1">The sequence shown here is derived from an EMBL/GenBank/DDBJ whole genome shotgun (WGS) entry which is preliminary data.</text>
</comment>
<dbReference type="EMBL" id="NPIC01000012">
    <property type="protein sequence ID" value="RDL31342.1"/>
    <property type="molecule type" value="Genomic_DNA"/>
</dbReference>
<accession>A0A370TBB0</accession>
<protein>
    <submittedName>
        <fullName evidence="1">Uncharacterized protein</fullName>
    </submittedName>
</protein>
<keyword evidence="2" id="KW-1185">Reference proteome</keyword>
<sequence>MVLLTDVQGGVYKFKSNSECCGLGIPTPVLPDKVRGYMALVLSSMPRKLGYVKVMTITSTLKDDGDYVPISPILKKGSPIQLRLRNYFE</sequence>
<dbReference type="OrthoDB" id="3552581at2759"/>
<reference evidence="1 2" key="1">
    <citation type="journal article" date="2018" name="IMA Fungus">
        <title>IMA Genome-F 9: Draft genome sequence of Annulohypoxylon stygium, Aspergillus mulundensis, Berkeleyomyces basicola (syn. Thielaviopsis basicola), Ceratocystis smalleyi, two Cercospora beticola strains, Coleophoma cylindrospora, Fusarium fracticaudum, Phialophora cf. hyalina, and Morchella septimelata.</title>
        <authorList>
            <person name="Wingfield B.D."/>
            <person name="Bills G.F."/>
            <person name="Dong Y."/>
            <person name="Huang W."/>
            <person name="Nel W.J."/>
            <person name="Swalarsk-Parry B.S."/>
            <person name="Vaghefi N."/>
            <person name="Wilken P.M."/>
            <person name="An Z."/>
            <person name="de Beer Z.W."/>
            <person name="De Vos L."/>
            <person name="Chen L."/>
            <person name="Duong T.A."/>
            <person name="Gao Y."/>
            <person name="Hammerbacher A."/>
            <person name="Kikkert J.R."/>
            <person name="Li Y."/>
            <person name="Li H."/>
            <person name="Li K."/>
            <person name="Li Q."/>
            <person name="Liu X."/>
            <person name="Ma X."/>
            <person name="Naidoo K."/>
            <person name="Pethybridge S.J."/>
            <person name="Sun J."/>
            <person name="Steenkamp E.T."/>
            <person name="van der Nest M.A."/>
            <person name="van Wyk S."/>
            <person name="Wingfield M.J."/>
            <person name="Xiong C."/>
            <person name="Yue Q."/>
            <person name="Zhang X."/>
        </authorList>
    </citation>
    <scope>NUCLEOTIDE SEQUENCE [LARGE SCALE GENOMIC DNA]</scope>
    <source>
        <strain evidence="1 2">BP 5553</strain>
    </source>
</reference>
<dbReference type="RefSeq" id="XP_031865473.1">
    <property type="nucleotide sequence ID" value="XM_032018174.1"/>
</dbReference>
<dbReference type="Proteomes" id="UP000254866">
    <property type="component" value="Unassembled WGS sequence"/>
</dbReference>
<evidence type="ECO:0000313" key="2">
    <source>
        <dbReference type="Proteomes" id="UP000254866"/>
    </source>
</evidence>
<dbReference type="GeneID" id="43602400"/>
<organism evidence="1 2">
    <name type="scientific">Venustampulla echinocandica</name>
    <dbReference type="NCBI Taxonomy" id="2656787"/>
    <lineage>
        <taxon>Eukaryota</taxon>
        <taxon>Fungi</taxon>
        <taxon>Dikarya</taxon>
        <taxon>Ascomycota</taxon>
        <taxon>Pezizomycotina</taxon>
        <taxon>Leotiomycetes</taxon>
        <taxon>Helotiales</taxon>
        <taxon>Pleuroascaceae</taxon>
        <taxon>Venustampulla</taxon>
    </lineage>
</organism>
<evidence type="ECO:0000313" key="1">
    <source>
        <dbReference type="EMBL" id="RDL31342.1"/>
    </source>
</evidence>
<gene>
    <name evidence="1" type="ORF">BP5553_09551</name>
</gene>
<dbReference type="AlphaFoldDB" id="A0A370TBB0"/>
<proteinExistence type="predicted"/>